<organism evidence="1 2">
    <name type="scientific">Paraburkholderia humisilvae</name>
    <dbReference type="NCBI Taxonomy" id="627669"/>
    <lineage>
        <taxon>Bacteria</taxon>
        <taxon>Pseudomonadati</taxon>
        <taxon>Pseudomonadota</taxon>
        <taxon>Betaproteobacteria</taxon>
        <taxon>Burkholderiales</taxon>
        <taxon>Burkholderiaceae</taxon>
        <taxon>Paraburkholderia</taxon>
    </lineage>
</organism>
<proteinExistence type="predicted"/>
<protein>
    <submittedName>
        <fullName evidence="1">Uncharacterized protein</fullName>
    </submittedName>
</protein>
<gene>
    <name evidence="1" type="ORF">LMG29542_08083</name>
</gene>
<reference evidence="1 2" key="1">
    <citation type="submission" date="2020-04" db="EMBL/GenBank/DDBJ databases">
        <authorList>
            <person name="De Canck E."/>
        </authorList>
    </citation>
    <scope>NUCLEOTIDE SEQUENCE [LARGE SCALE GENOMIC DNA]</scope>
    <source>
        <strain evidence="1 2">LMG 29542</strain>
    </source>
</reference>
<accession>A0A6J5FBW0</accession>
<dbReference type="AlphaFoldDB" id="A0A6J5FBW0"/>
<evidence type="ECO:0000313" key="1">
    <source>
        <dbReference type="EMBL" id="CAB3774705.1"/>
    </source>
</evidence>
<sequence length="192" mass="19426">MDSCSTFTASFAFTPSATFDSFTGAVVPAPPSVTCDFDASSYITAFASPVESEETPVESDVMPVESEATPVESDDTLVTTVVDSASRLALVAFSAVSVAYSCEPLTASVLVPSTWPGATLVICRSAPAAPTLTTPLALPAYVYAVPAIVSPVTGTAAVAACEPAPSAMELSAPADAPWPMAIAFVPVAPSLL</sequence>
<evidence type="ECO:0000313" key="2">
    <source>
        <dbReference type="Proteomes" id="UP000494363"/>
    </source>
</evidence>
<dbReference type="Proteomes" id="UP000494363">
    <property type="component" value="Unassembled WGS sequence"/>
</dbReference>
<dbReference type="EMBL" id="CADIKH010000155">
    <property type="protein sequence ID" value="CAB3774705.1"/>
    <property type="molecule type" value="Genomic_DNA"/>
</dbReference>
<keyword evidence="2" id="KW-1185">Reference proteome</keyword>
<name>A0A6J5FBW0_9BURK</name>